<protein>
    <submittedName>
        <fullName evidence="3">DUF1977 domain-containing protein</fullName>
    </submittedName>
</protein>
<evidence type="ECO:0000313" key="3">
    <source>
        <dbReference type="WBParaSite" id="L893_g24833.t1"/>
    </source>
</evidence>
<evidence type="ECO:0000313" key="2">
    <source>
        <dbReference type="Proteomes" id="UP000095287"/>
    </source>
</evidence>
<sequence>MRSIIGLLAALLVLPVSYSRLPPSPTRRLASIIYEKVIACATRYPHVDAYKWSSDHSEFVRVYVYRPPIYQIYLMHQRFAPPSAPDCGFESIAQLCRSSYDNVSYGKEMNETKTFVVERFWYEKREYGHSYSHKNETVEAKLFKCQDYIRAEEPSVPEGSWSDRLSTASVSSGKCKSEGDWIRTAKHECGATPTHFNLGAKCGDRAEYLEIIFVCDAPKNTTIFEAGKEFLEHREEYFHNSQFAVLQRYAELAEKLMEASAKNKTESVEIYKRKLAKVSSTVADTIRDAHNLTSLSTVQRNSKIQDISRDYDSRQRLFARAKYAIRNIAIERSEELFHLAVTLLSNGTIEQKIGFDVASMRFMGAATLIHDMMSYDKPRAITYSPGLFLSGLSKLRSSGTFSRAERTFD</sequence>
<feature type="chain" id="PRO_5009313208" evidence="1">
    <location>
        <begin position="20"/>
        <end position="409"/>
    </location>
</feature>
<proteinExistence type="predicted"/>
<dbReference type="AlphaFoldDB" id="A0A1I7ZBF9"/>
<organism evidence="2 3">
    <name type="scientific">Steinernema glaseri</name>
    <dbReference type="NCBI Taxonomy" id="37863"/>
    <lineage>
        <taxon>Eukaryota</taxon>
        <taxon>Metazoa</taxon>
        <taxon>Ecdysozoa</taxon>
        <taxon>Nematoda</taxon>
        <taxon>Chromadorea</taxon>
        <taxon>Rhabditida</taxon>
        <taxon>Tylenchina</taxon>
        <taxon>Panagrolaimomorpha</taxon>
        <taxon>Strongyloidoidea</taxon>
        <taxon>Steinernematidae</taxon>
        <taxon>Steinernema</taxon>
    </lineage>
</organism>
<feature type="signal peptide" evidence="1">
    <location>
        <begin position="1"/>
        <end position="19"/>
    </location>
</feature>
<reference evidence="3" key="1">
    <citation type="submission" date="2016-11" db="UniProtKB">
        <authorList>
            <consortium name="WormBaseParasite"/>
        </authorList>
    </citation>
    <scope>IDENTIFICATION</scope>
</reference>
<dbReference type="Proteomes" id="UP000095287">
    <property type="component" value="Unplaced"/>
</dbReference>
<accession>A0A1I7ZBF9</accession>
<keyword evidence="1" id="KW-0732">Signal</keyword>
<dbReference type="WBParaSite" id="L893_g24833.t1">
    <property type="protein sequence ID" value="L893_g24833.t1"/>
    <property type="gene ID" value="L893_g24833"/>
</dbReference>
<evidence type="ECO:0000256" key="1">
    <source>
        <dbReference type="SAM" id="SignalP"/>
    </source>
</evidence>
<keyword evidence="2" id="KW-1185">Reference proteome</keyword>
<name>A0A1I7ZBF9_9BILA</name>